<feature type="signal peptide" evidence="1">
    <location>
        <begin position="1"/>
        <end position="28"/>
    </location>
</feature>
<evidence type="ECO:0000256" key="1">
    <source>
        <dbReference type="SAM" id="SignalP"/>
    </source>
</evidence>
<dbReference type="Proteomes" id="UP000266915">
    <property type="component" value="Unassembled WGS sequence"/>
</dbReference>
<proteinExistence type="predicted"/>
<dbReference type="PROSITE" id="PS51257">
    <property type="entry name" value="PROKAR_LIPOPROTEIN"/>
    <property type="match status" value="1"/>
</dbReference>
<protein>
    <recommendedName>
        <fullName evidence="4">Lipoprotein</fullName>
    </recommendedName>
</protein>
<sequence>MTARTSMTRRRRQIGVLALAGSAALALSACTTPGSAFPDAAAQQSYMQDLAEARFELLSAQIGQAPDVIGSAYVHAVSGDLESHENDSVVLFGDPTSSFSQDKGSADGDTVDIYHLPGAAYDLLLLGGELKELAPTEWVAVQTQYVAEEDAEGSLGPACVYPGISIACDIYTAVEATRSSKEGVLSSVVVSMRNDGSSQISTSASLESVLAVGTLFDLPDDLVSSFSEDDLATLLPVTIFQNAEGGLVKMELSGTVESETKLQLQAGFEVSGTSTLEDLPTEPSGFDVTAIPAADQAAFWDRIEELRK</sequence>
<keyword evidence="3" id="KW-1185">Reference proteome</keyword>
<feature type="chain" id="PRO_5038698558" description="Lipoprotein" evidence="1">
    <location>
        <begin position="29"/>
        <end position="308"/>
    </location>
</feature>
<reference evidence="2 3" key="1">
    <citation type="submission" date="2018-11" db="EMBL/GenBank/DDBJ databases">
        <title>Sequencing the genomes of 1000 actinobacteria strains.</title>
        <authorList>
            <person name="Klenk H.-P."/>
        </authorList>
    </citation>
    <scope>NUCLEOTIDE SEQUENCE [LARGE SCALE GENOMIC DNA]</scope>
    <source>
        <strain evidence="2 3">DSM 14012</strain>
    </source>
</reference>
<comment type="caution">
    <text evidence="2">The sequence shown here is derived from an EMBL/GenBank/DDBJ whole genome shotgun (WGS) entry which is preliminary data.</text>
</comment>
<accession>A0A3N2C1S5</accession>
<evidence type="ECO:0000313" key="2">
    <source>
        <dbReference type="EMBL" id="ROR81453.1"/>
    </source>
</evidence>
<dbReference type="AlphaFoldDB" id="A0A3N2C1S5"/>
<evidence type="ECO:0000313" key="3">
    <source>
        <dbReference type="Proteomes" id="UP000266915"/>
    </source>
</evidence>
<organism evidence="2 3">
    <name type="scientific">Plantibacter flavus</name>
    <dbReference type="NCBI Taxonomy" id="150123"/>
    <lineage>
        <taxon>Bacteria</taxon>
        <taxon>Bacillati</taxon>
        <taxon>Actinomycetota</taxon>
        <taxon>Actinomycetes</taxon>
        <taxon>Micrococcales</taxon>
        <taxon>Microbacteriaceae</taxon>
        <taxon>Plantibacter</taxon>
    </lineage>
</organism>
<keyword evidence="1" id="KW-0732">Signal</keyword>
<dbReference type="EMBL" id="RKHL01000001">
    <property type="protein sequence ID" value="ROR81453.1"/>
    <property type="molecule type" value="Genomic_DNA"/>
</dbReference>
<name>A0A3N2C1S5_9MICO</name>
<gene>
    <name evidence="2" type="ORF">EDD42_1515</name>
</gene>
<evidence type="ECO:0008006" key="4">
    <source>
        <dbReference type="Google" id="ProtNLM"/>
    </source>
</evidence>
<dbReference type="RefSeq" id="WP_085510605.1">
    <property type="nucleotide sequence ID" value="NZ_FXAP01000001.1"/>
</dbReference>